<feature type="transmembrane region" description="Helical" evidence="2">
    <location>
        <begin position="83"/>
        <end position="108"/>
    </location>
</feature>
<feature type="compositionally biased region" description="Pro residues" evidence="1">
    <location>
        <begin position="1"/>
        <end position="11"/>
    </location>
</feature>
<feature type="compositionally biased region" description="Pro residues" evidence="1">
    <location>
        <begin position="19"/>
        <end position="33"/>
    </location>
</feature>
<feature type="compositionally biased region" description="Pro residues" evidence="1">
    <location>
        <begin position="48"/>
        <end position="65"/>
    </location>
</feature>
<reference evidence="4" key="1">
    <citation type="journal article" date="2019" name="Int. J. Syst. Evol. Microbiol.">
        <title>The Global Catalogue of Microorganisms (GCM) 10K type strain sequencing project: providing services to taxonomists for standard genome sequencing and annotation.</title>
        <authorList>
            <consortium name="The Broad Institute Genomics Platform"/>
            <consortium name="The Broad Institute Genome Sequencing Center for Infectious Disease"/>
            <person name="Wu L."/>
            <person name="Ma J."/>
        </authorList>
    </citation>
    <scope>NUCLEOTIDE SEQUENCE [LARGE SCALE GENOMIC DNA]</scope>
    <source>
        <strain evidence="4">KCTC 5701</strain>
    </source>
</reference>
<accession>A0ABW0WU93</accession>
<evidence type="ECO:0000256" key="1">
    <source>
        <dbReference type="SAM" id="MobiDB-lite"/>
    </source>
</evidence>
<keyword evidence="2" id="KW-0472">Membrane</keyword>
<organism evidence="3 4">
    <name type="scientific">Streptomyces nogalater</name>
    <dbReference type="NCBI Taxonomy" id="38314"/>
    <lineage>
        <taxon>Bacteria</taxon>
        <taxon>Bacillati</taxon>
        <taxon>Actinomycetota</taxon>
        <taxon>Actinomycetes</taxon>
        <taxon>Kitasatosporales</taxon>
        <taxon>Streptomycetaceae</taxon>
        <taxon>Streptomyces</taxon>
    </lineage>
</organism>
<evidence type="ECO:0000256" key="2">
    <source>
        <dbReference type="SAM" id="Phobius"/>
    </source>
</evidence>
<keyword evidence="2" id="KW-1133">Transmembrane helix</keyword>
<dbReference type="RefSeq" id="WP_344348706.1">
    <property type="nucleotide sequence ID" value="NZ_BAAASM010000019.1"/>
</dbReference>
<proteinExistence type="predicted"/>
<sequence length="286" mass="30159">MPSSQPPPYPGPYGQQPPQAAPGPYGSPYPQQQPHPQHQQPYPQHQQPYPPQQYPGGQPYPPQQPYPGWGVPPMAPPPRKRRVGLVLGIVGGVVTVVVAGLVVLGMVAGSGFPAAENKLVLPHTLLDGEYTLAEDLSDTEGAKVEDEADGAWDAKDVHAAVGRYGPPGDDSRAMLLVSGMYGRFKHTSAMRRGLLKGAAEADGVTVERPARDVTPAGAATPVSCQVLTQKSAAVTLTYGVCAWADGNTAAAVGKVDRSVRDPADVDLEEAARTTLRIRSEMLRPAG</sequence>
<evidence type="ECO:0000313" key="3">
    <source>
        <dbReference type="EMBL" id="MFC5660474.1"/>
    </source>
</evidence>
<keyword evidence="2" id="KW-0812">Transmembrane</keyword>
<name>A0ABW0WU93_STRNO</name>
<dbReference type="Proteomes" id="UP001596065">
    <property type="component" value="Unassembled WGS sequence"/>
</dbReference>
<gene>
    <name evidence="3" type="ORF">ACFP3J_34040</name>
</gene>
<comment type="caution">
    <text evidence="3">The sequence shown here is derived from an EMBL/GenBank/DDBJ whole genome shotgun (WGS) entry which is preliminary data.</text>
</comment>
<protein>
    <submittedName>
        <fullName evidence="3">Uncharacterized protein</fullName>
    </submittedName>
</protein>
<keyword evidence="4" id="KW-1185">Reference proteome</keyword>
<feature type="region of interest" description="Disordered" evidence="1">
    <location>
        <begin position="1"/>
        <end position="73"/>
    </location>
</feature>
<dbReference type="EMBL" id="JBHSOE010000099">
    <property type="protein sequence ID" value="MFC5660474.1"/>
    <property type="molecule type" value="Genomic_DNA"/>
</dbReference>
<evidence type="ECO:0000313" key="4">
    <source>
        <dbReference type="Proteomes" id="UP001596065"/>
    </source>
</evidence>
<feature type="compositionally biased region" description="Low complexity" evidence="1">
    <location>
        <begin position="34"/>
        <end position="47"/>
    </location>
</feature>